<gene>
    <name evidence="4" type="ORF">PXEA_LOCUS30606</name>
</gene>
<evidence type="ECO:0000313" key="5">
    <source>
        <dbReference type="Proteomes" id="UP000784294"/>
    </source>
</evidence>
<reference evidence="4" key="1">
    <citation type="submission" date="2018-11" db="EMBL/GenBank/DDBJ databases">
        <authorList>
            <consortium name="Pathogen Informatics"/>
        </authorList>
    </citation>
    <scope>NUCLEOTIDE SEQUENCE</scope>
</reference>
<dbReference type="PANTHER" id="PTHR10117">
    <property type="entry name" value="TRANSIENT RECEPTOR POTENTIAL CHANNEL"/>
    <property type="match status" value="1"/>
</dbReference>
<keyword evidence="1" id="KW-0813">Transport</keyword>
<dbReference type="SUPFAM" id="SSF48403">
    <property type="entry name" value="Ankyrin repeat"/>
    <property type="match status" value="1"/>
</dbReference>
<dbReference type="OrthoDB" id="2373987at2759"/>
<comment type="caution">
    <text evidence="4">The sequence shown here is derived from an EMBL/GenBank/DDBJ whole genome shotgun (WGS) entry which is preliminary data.</text>
</comment>
<evidence type="ECO:0000313" key="4">
    <source>
        <dbReference type="EMBL" id="VEL37166.1"/>
    </source>
</evidence>
<evidence type="ECO:0000256" key="3">
    <source>
        <dbReference type="ARBA" id="ARBA00023303"/>
    </source>
</evidence>
<keyword evidence="3" id="KW-0407">Ion channel</keyword>
<dbReference type="AlphaFoldDB" id="A0A448XHY8"/>
<dbReference type="Gene3D" id="1.25.40.20">
    <property type="entry name" value="Ankyrin repeat-containing domain"/>
    <property type="match status" value="1"/>
</dbReference>
<dbReference type="InterPro" id="IPR036770">
    <property type="entry name" value="Ankyrin_rpt-contain_sf"/>
</dbReference>
<organism evidence="4 5">
    <name type="scientific">Protopolystoma xenopodis</name>
    <dbReference type="NCBI Taxonomy" id="117903"/>
    <lineage>
        <taxon>Eukaryota</taxon>
        <taxon>Metazoa</taxon>
        <taxon>Spiralia</taxon>
        <taxon>Lophotrochozoa</taxon>
        <taxon>Platyhelminthes</taxon>
        <taxon>Monogenea</taxon>
        <taxon>Polyopisthocotylea</taxon>
        <taxon>Polystomatidea</taxon>
        <taxon>Polystomatidae</taxon>
        <taxon>Protopolystoma</taxon>
    </lineage>
</organism>
<dbReference type="GO" id="GO:0005886">
    <property type="term" value="C:plasma membrane"/>
    <property type="evidence" value="ECO:0007669"/>
    <property type="project" value="TreeGrafter"/>
</dbReference>
<evidence type="ECO:0000256" key="1">
    <source>
        <dbReference type="ARBA" id="ARBA00022448"/>
    </source>
</evidence>
<name>A0A448XHY8_9PLAT</name>
<evidence type="ECO:0000256" key="2">
    <source>
        <dbReference type="ARBA" id="ARBA00023065"/>
    </source>
</evidence>
<dbReference type="GO" id="GO:0051480">
    <property type="term" value="P:regulation of cytosolic calcium ion concentration"/>
    <property type="evidence" value="ECO:0007669"/>
    <property type="project" value="TreeGrafter"/>
</dbReference>
<dbReference type="InterPro" id="IPR002153">
    <property type="entry name" value="TRPC_channel"/>
</dbReference>
<sequence>MLVTFNPNCVDPLGRRAVTIAIEYDQIEILALLLRHNLELGDALLHAISEENIEAVHMIVQAQEDRHAERSTEMHFGRTT</sequence>
<dbReference type="GO" id="GO:0070679">
    <property type="term" value="F:inositol 1,4,5 trisphosphate binding"/>
    <property type="evidence" value="ECO:0007669"/>
    <property type="project" value="TreeGrafter"/>
</dbReference>
<proteinExistence type="predicted"/>
<dbReference type="Proteomes" id="UP000784294">
    <property type="component" value="Unassembled WGS sequence"/>
</dbReference>
<dbReference type="PANTHER" id="PTHR10117:SF54">
    <property type="entry name" value="TRANSIENT RECEPTOR POTENTIAL-GAMMA PROTEIN"/>
    <property type="match status" value="1"/>
</dbReference>
<dbReference type="GO" id="GO:0034703">
    <property type="term" value="C:cation channel complex"/>
    <property type="evidence" value="ECO:0007669"/>
    <property type="project" value="TreeGrafter"/>
</dbReference>
<keyword evidence="5" id="KW-1185">Reference proteome</keyword>
<dbReference type="EMBL" id="CAAALY010254203">
    <property type="protein sequence ID" value="VEL37166.1"/>
    <property type="molecule type" value="Genomic_DNA"/>
</dbReference>
<evidence type="ECO:0008006" key="6">
    <source>
        <dbReference type="Google" id="ProtNLM"/>
    </source>
</evidence>
<protein>
    <recommendedName>
        <fullName evidence="6">Transient receptor ion channel domain-containing protein</fullName>
    </recommendedName>
</protein>
<dbReference type="GO" id="GO:0015279">
    <property type="term" value="F:store-operated calcium channel activity"/>
    <property type="evidence" value="ECO:0007669"/>
    <property type="project" value="TreeGrafter"/>
</dbReference>
<keyword evidence="2" id="KW-0406">Ion transport</keyword>
<accession>A0A448XHY8</accession>